<evidence type="ECO:0000256" key="13">
    <source>
        <dbReference type="SAM" id="MobiDB-lite"/>
    </source>
</evidence>
<dbReference type="Proteomes" id="UP000006174">
    <property type="component" value="Unassembled WGS sequence"/>
</dbReference>
<keyword evidence="6 12" id="KW-0862">Zinc</keyword>
<evidence type="ECO:0000256" key="4">
    <source>
        <dbReference type="ARBA" id="ARBA00022771"/>
    </source>
</evidence>
<dbReference type="Pfam" id="PF04181">
    <property type="entry name" value="RPAP2_Rtr1"/>
    <property type="match status" value="1"/>
</dbReference>
<name>I2G045_USTHO</name>
<evidence type="ECO:0000313" key="16">
    <source>
        <dbReference type="Proteomes" id="UP000006174"/>
    </source>
</evidence>
<feature type="region of interest" description="Disordered" evidence="13">
    <location>
        <begin position="340"/>
        <end position="426"/>
    </location>
</feature>
<feature type="compositionally biased region" description="Pro residues" evidence="13">
    <location>
        <begin position="1"/>
        <end position="12"/>
    </location>
</feature>
<comment type="catalytic activity">
    <reaction evidence="9 12">
        <text>O-phospho-L-seryl-[protein] + H2O = L-seryl-[protein] + phosphate</text>
        <dbReference type="Rhea" id="RHEA:20629"/>
        <dbReference type="Rhea" id="RHEA-COMP:9863"/>
        <dbReference type="Rhea" id="RHEA-COMP:11604"/>
        <dbReference type="ChEBI" id="CHEBI:15377"/>
        <dbReference type="ChEBI" id="CHEBI:29999"/>
        <dbReference type="ChEBI" id="CHEBI:43474"/>
        <dbReference type="ChEBI" id="CHEBI:83421"/>
        <dbReference type="EC" id="3.1.3.16"/>
    </reaction>
</comment>
<comment type="caution">
    <text evidence="15">The sequence shown here is derived from an EMBL/GenBank/DDBJ whole genome shotgun (WGS) entry which is preliminary data.</text>
</comment>
<dbReference type="EC" id="3.1.3.16" evidence="12"/>
<evidence type="ECO:0000256" key="6">
    <source>
        <dbReference type="ARBA" id="ARBA00022833"/>
    </source>
</evidence>
<accession>I2G045</accession>
<comment type="catalytic activity">
    <reaction evidence="10 12">
        <text>O-phospho-L-threonyl-[protein] + H2O = L-threonyl-[protein] + phosphate</text>
        <dbReference type="Rhea" id="RHEA:47004"/>
        <dbReference type="Rhea" id="RHEA-COMP:11060"/>
        <dbReference type="Rhea" id="RHEA-COMP:11605"/>
        <dbReference type="ChEBI" id="CHEBI:15377"/>
        <dbReference type="ChEBI" id="CHEBI:30013"/>
        <dbReference type="ChEBI" id="CHEBI:43474"/>
        <dbReference type="ChEBI" id="CHEBI:61977"/>
        <dbReference type="EC" id="3.1.3.16"/>
    </reaction>
</comment>
<evidence type="ECO:0000256" key="2">
    <source>
        <dbReference type="ARBA" id="ARBA00005676"/>
    </source>
</evidence>
<keyword evidence="3 12" id="KW-0479">Metal-binding</keyword>
<keyword evidence="7 12" id="KW-0904">Protein phosphatase</keyword>
<evidence type="ECO:0000313" key="15">
    <source>
        <dbReference type="EMBL" id="CCF52538.1"/>
    </source>
</evidence>
<keyword evidence="5 12" id="KW-0378">Hydrolase</keyword>
<feature type="compositionally biased region" description="Low complexity" evidence="13">
    <location>
        <begin position="48"/>
        <end position="73"/>
    </location>
</feature>
<feature type="region of interest" description="Disordered" evidence="13">
    <location>
        <begin position="287"/>
        <end position="316"/>
    </location>
</feature>
<dbReference type="InterPro" id="IPR038534">
    <property type="entry name" value="Rtr1/RPAP2_sf"/>
</dbReference>
<dbReference type="OrthoDB" id="2554538at2759"/>
<dbReference type="PROSITE" id="PS51479">
    <property type="entry name" value="ZF_RTR1"/>
    <property type="match status" value="1"/>
</dbReference>
<reference evidence="15 16" key="1">
    <citation type="journal article" date="2012" name="Plant Cell">
        <title>Genome comparison of barley and maize smut fungi reveals targeted loss of RNA silencing components and species-specific presence of transposable elements.</title>
        <authorList>
            <person name="Laurie J.D."/>
            <person name="Ali S."/>
            <person name="Linning R."/>
            <person name="Mannhaupt G."/>
            <person name="Wong P."/>
            <person name="Gueldener U."/>
            <person name="Muensterkoetter M."/>
            <person name="Moore R."/>
            <person name="Kahmann R."/>
            <person name="Bakkeren G."/>
            <person name="Schirawski J."/>
        </authorList>
    </citation>
    <scope>NUCLEOTIDE SEQUENCE [LARGE SCALE GENOMIC DNA]</scope>
    <source>
        <strain evidence="16">Uh4875-4</strain>
    </source>
</reference>
<dbReference type="PANTHER" id="PTHR14732:SF0">
    <property type="entry name" value="RNA POLYMERASE II SUBUNIT B1 CTD PHOSPHATASE RPAP2-RELATED"/>
    <property type="match status" value="1"/>
</dbReference>
<dbReference type="EMBL" id="CAGI01000175">
    <property type="protein sequence ID" value="CCF52538.1"/>
    <property type="molecule type" value="Genomic_DNA"/>
</dbReference>
<evidence type="ECO:0000256" key="12">
    <source>
        <dbReference type="RuleBase" id="RU367080"/>
    </source>
</evidence>
<sequence length="517" mass="56023">MAAKPPAKPAAGPPEAEASTFRKAPTDVNRIPGSAASMKVQERSKTVPTTLPTSSKPAPSTSRSTPRTPSALRTKTAIQTMQPFLDSSTTSSTPIQPTDIQLLTTSILSNQERQRVILYYQEKLIDFNPNLLNLKKSLLFLSSSSWGQILEERKLAGKCSYPPCSKPSPSAGAGGRGKFRISLRNKSIKAVEDLDLGEAGNTWDDVRDYFCSKSCYARSEWILRWVLSDKEIGLLDESASKGGNGVGGGGSVLGGKWQKLTNHPHGYEQVELLEDIERESGVDIGQAENEDGLDGLQQVDEKEGEEAKRVEEADKAAGQVKVDAGQINKLMGDLTIIERTKTTQPGTGSTNPSTSIPAGSKSTQTDSASAAGITSTPSRTTKPVVPSRTVYDIDVPNTLGSRFTRTNPSNPTSTARAEDEEDDMDLRERELSSILRFASLAPASRPRQRNTTIRIDSTPSGTAANGKKEAEGNLDDDREENEPILDPKEAKERSEIRRIMDLALDVRADQRELGLLN</sequence>
<dbReference type="STRING" id="1128400.I2G045"/>
<organism evidence="15 16">
    <name type="scientific">Ustilago hordei</name>
    <name type="common">Barley covered smut fungus</name>
    <dbReference type="NCBI Taxonomy" id="120017"/>
    <lineage>
        <taxon>Eukaryota</taxon>
        <taxon>Fungi</taxon>
        <taxon>Dikarya</taxon>
        <taxon>Basidiomycota</taxon>
        <taxon>Ustilaginomycotina</taxon>
        <taxon>Ustilaginomycetes</taxon>
        <taxon>Ustilaginales</taxon>
        <taxon>Ustilaginaceae</taxon>
        <taxon>Ustilago</taxon>
    </lineage>
</organism>
<comment type="function">
    <text evidence="12">Putative RNA polymerase II subunit B1 C-terminal domain (CTD) phosphatase involved in RNA polymerase II transcription regulation.</text>
</comment>
<evidence type="ECO:0000259" key="14">
    <source>
        <dbReference type="PROSITE" id="PS51479"/>
    </source>
</evidence>
<feature type="region of interest" description="Disordered" evidence="13">
    <location>
        <begin position="1"/>
        <end position="73"/>
    </location>
</feature>
<proteinExistence type="inferred from homology"/>
<feature type="region of interest" description="Disordered" evidence="13">
    <location>
        <begin position="441"/>
        <end position="493"/>
    </location>
</feature>
<evidence type="ECO:0000256" key="8">
    <source>
        <dbReference type="ARBA" id="ARBA00023242"/>
    </source>
</evidence>
<evidence type="ECO:0000256" key="11">
    <source>
        <dbReference type="PROSITE-ProRule" id="PRU00812"/>
    </source>
</evidence>
<keyword evidence="16" id="KW-1185">Reference proteome</keyword>
<feature type="domain" description="RTR1-type" evidence="14">
    <location>
        <begin position="136"/>
        <end position="238"/>
    </location>
</feature>
<dbReference type="InterPro" id="IPR039693">
    <property type="entry name" value="Rtr1/RPAP2"/>
</dbReference>
<dbReference type="InterPro" id="IPR007308">
    <property type="entry name" value="Rtr1/RPAP2_dom"/>
</dbReference>
<feature type="compositionally biased region" description="Polar residues" evidence="13">
    <location>
        <begin position="342"/>
        <end position="381"/>
    </location>
</feature>
<dbReference type="PANTHER" id="PTHR14732">
    <property type="entry name" value="RNA POLYMERASE II SUBUNIT B1 CTD PHOSPHATASE RPAP2-RELATED"/>
    <property type="match status" value="1"/>
</dbReference>
<feature type="compositionally biased region" description="Basic and acidic residues" evidence="13">
    <location>
        <begin position="299"/>
        <end position="315"/>
    </location>
</feature>
<dbReference type="OMA" id="GNTWDDV"/>
<dbReference type="eggNOG" id="ENOG502SCU8">
    <property type="taxonomic scope" value="Eukaryota"/>
</dbReference>
<comment type="similarity">
    <text evidence="2 11 12">Belongs to the RPAP2 family.</text>
</comment>
<dbReference type="Gene3D" id="1.25.40.820">
    <property type="match status" value="1"/>
</dbReference>
<feature type="compositionally biased region" description="Polar residues" evidence="13">
    <location>
        <begin position="398"/>
        <end position="415"/>
    </location>
</feature>
<dbReference type="GO" id="GO:0005634">
    <property type="term" value="C:nucleus"/>
    <property type="evidence" value="ECO:0007669"/>
    <property type="project" value="UniProtKB-SubCell"/>
</dbReference>
<keyword evidence="4 12" id="KW-0863">Zinc-finger</keyword>
<dbReference type="GO" id="GO:0043175">
    <property type="term" value="F:RNA polymerase core enzyme binding"/>
    <property type="evidence" value="ECO:0007669"/>
    <property type="project" value="UniProtKB-UniRule"/>
</dbReference>
<feature type="compositionally biased region" description="Polar residues" evidence="13">
    <location>
        <begin position="449"/>
        <end position="463"/>
    </location>
</feature>
<dbReference type="GO" id="GO:0008420">
    <property type="term" value="F:RNA polymerase II CTD heptapeptide repeat phosphatase activity"/>
    <property type="evidence" value="ECO:0007669"/>
    <property type="project" value="UniProtKB-UniRule"/>
</dbReference>
<evidence type="ECO:0000256" key="7">
    <source>
        <dbReference type="ARBA" id="ARBA00022912"/>
    </source>
</evidence>
<gene>
    <name evidence="15" type="ORF">UHOR_04646</name>
</gene>
<evidence type="ECO:0000256" key="5">
    <source>
        <dbReference type="ARBA" id="ARBA00022801"/>
    </source>
</evidence>
<evidence type="ECO:0000256" key="3">
    <source>
        <dbReference type="ARBA" id="ARBA00022723"/>
    </source>
</evidence>
<evidence type="ECO:0000256" key="1">
    <source>
        <dbReference type="ARBA" id="ARBA00004123"/>
    </source>
</evidence>
<keyword evidence="8 12" id="KW-0539">Nucleus</keyword>
<protein>
    <recommendedName>
        <fullName evidence="12">RNA polymerase II subunit B1 CTD phosphatase RPAP2 homolog</fullName>
        <ecNumber evidence="12">3.1.3.16</ecNumber>
    </recommendedName>
</protein>
<dbReference type="GO" id="GO:0005737">
    <property type="term" value="C:cytoplasm"/>
    <property type="evidence" value="ECO:0007669"/>
    <property type="project" value="TreeGrafter"/>
</dbReference>
<dbReference type="HOGENOM" id="CLU_580209_0_0_1"/>
<evidence type="ECO:0000256" key="9">
    <source>
        <dbReference type="ARBA" id="ARBA00047761"/>
    </source>
</evidence>
<comment type="subcellular location">
    <subcellularLocation>
        <location evidence="1 12">Nucleus</location>
    </subcellularLocation>
</comment>
<dbReference type="GO" id="GO:0008270">
    <property type="term" value="F:zinc ion binding"/>
    <property type="evidence" value="ECO:0007669"/>
    <property type="project" value="UniProtKB-KW"/>
</dbReference>
<dbReference type="AlphaFoldDB" id="I2G045"/>
<feature type="compositionally biased region" description="Acidic residues" evidence="13">
    <location>
        <begin position="472"/>
        <end position="483"/>
    </location>
</feature>
<evidence type="ECO:0000256" key="10">
    <source>
        <dbReference type="ARBA" id="ARBA00048336"/>
    </source>
</evidence>